<dbReference type="Proteomes" id="UP000324974">
    <property type="component" value="Chromosome"/>
</dbReference>
<reference evidence="3" key="1">
    <citation type="submission" date="2019-08" db="EMBL/GenBank/DDBJ databases">
        <title>Limnoglobus roseus gen. nov., sp. nov., a novel freshwater planctomycete with a giant genome from the family Gemmataceae.</title>
        <authorList>
            <person name="Kulichevskaya I.S."/>
            <person name="Naumoff D.G."/>
            <person name="Miroshnikov K."/>
            <person name="Ivanova A."/>
            <person name="Philippov D.A."/>
            <person name="Hakobyan A."/>
            <person name="Rijpstra I.C."/>
            <person name="Sinninghe Damste J.S."/>
            <person name="Liesack W."/>
            <person name="Dedysh S.N."/>
        </authorList>
    </citation>
    <scope>NUCLEOTIDE SEQUENCE [LARGE SCALE GENOMIC DNA]</scope>
    <source>
        <strain evidence="3">PX52</strain>
    </source>
</reference>
<accession>A0A5C1ASY4</accession>
<dbReference type="NCBIfam" id="TIGR02999">
    <property type="entry name" value="Sig-70_X6"/>
    <property type="match status" value="1"/>
</dbReference>
<organism evidence="2 3">
    <name type="scientific">Limnoglobus roseus</name>
    <dbReference type="NCBI Taxonomy" id="2598579"/>
    <lineage>
        <taxon>Bacteria</taxon>
        <taxon>Pseudomonadati</taxon>
        <taxon>Planctomycetota</taxon>
        <taxon>Planctomycetia</taxon>
        <taxon>Gemmatales</taxon>
        <taxon>Gemmataceae</taxon>
        <taxon>Limnoglobus</taxon>
    </lineage>
</organism>
<dbReference type="RefSeq" id="WP_315853284.1">
    <property type="nucleotide sequence ID" value="NZ_CP042425.1"/>
</dbReference>
<dbReference type="AlphaFoldDB" id="A0A5C1ASY4"/>
<dbReference type="InterPro" id="IPR011517">
    <property type="entry name" value="RNA_pol_sigma70_ECF-like"/>
</dbReference>
<name>A0A5C1ASY4_9BACT</name>
<dbReference type="Gene3D" id="1.10.10.10">
    <property type="entry name" value="Winged helix-like DNA-binding domain superfamily/Winged helix DNA-binding domain"/>
    <property type="match status" value="1"/>
</dbReference>
<sequence length="243" mass="26881">MATDPRRLRPAHLCRLLNSTPLGEVITERKLHAHRARAGLRIGDQAMDINPGPRQMADSTSIDQMIPAPGELFAAVDLLPLIYQELRKLAASLLQGESPGQTLQPTALVHEVYLRLVGTNHDRKWAGRGHFFGAAARAMRQILVDASRQKRAAKRGGGWNRLVLEDTDLIPGVPPRTEDLLSVDEAMTRLESKDPGKARIVELRYFAGLSVAEAAQILGISTAKAKRDWVFAKAWLYGELTRE</sequence>
<keyword evidence="3" id="KW-1185">Reference proteome</keyword>
<dbReference type="KEGG" id="lrs:PX52LOC_07799"/>
<dbReference type="EMBL" id="CP042425">
    <property type="protein sequence ID" value="QEL20692.1"/>
    <property type="molecule type" value="Genomic_DNA"/>
</dbReference>
<evidence type="ECO:0000313" key="3">
    <source>
        <dbReference type="Proteomes" id="UP000324974"/>
    </source>
</evidence>
<gene>
    <name evidence="2" type="ORF">PX52LOC_07799</name>
</gene>
<feature type="domain" description="RNA polymerase sigma-70 ECF-like HTH" evidence="1">
    <location>
        <begin position="70"/>
        <end position="240"/>
    </location>
</feature>
<evidence type="ECO:0000313" key="2">
    <source>
        <dbReference type="EMBL" id="QEL20692.1"/>
    </source>
</evidence>
<proteinExistence type="predicted"/>
<evidence type="ECO:0000259" key="1">
    <source>
        <dbReference type="Pfam" id="PF07638"/>
    </source>
</evidence>
<dbReference type="SUPFAM" id="SSF88659">
    <property type="entry name" value="Sigma3 and sigma4 domains of RNA polymerase sigma factors"/>
    <property type="match status" value="1"/>
</dbReference>
<dbReference type="InterPro" id="IPR036388">
    <property type="entry name" value="WH-like_DNA-bd_sf"/>
</dbReference>
<protein>
    <submittedName>
        <fullName evidence="2">RNA polymerase subunit sigma</fullName>
    </submittedName>
</protein>
<dbReference type="InterPro" id="IPR053812">
    <property type="entry name" value="HTH_Sigma70_ECF-like"/>
</dbReference>
<dbReference type="Pfam" id="PF07638">
    <property type="entry name" value="Sigma70_ECF"/>
    <property type="match status" value="1"/>
</dbReference>
<dbReference type="InterPro" id="IPR013324">
    <property type="entry name" value="RNA_pol_sigma_r3/r4-like"/>
</dbReference>